<organism evidence="13 14">
    <name type="scientific">Streptomyces smaragdinus</name>
    <dbReference type="NCBI Taxonomy" id="2585196"/>
    <lineage>
        <taxon>Bacteria</taxon>
        <taxon>Bacillati</taxon>
        <taxon>Actinomycetota</taxon>
        <taxon>Actinomycetes</taxon>
        <taxon>Kitasatosporales</taxon>
        <taxon>Streptomycetaceae</taxon>
        <taxon>Streptomyces</taxon>
    </lineage>
</organism>
<dbReference type="GO" id="GO:0005524">
    <property type="term" value="F:ATP binding"/>
    <property type="evidence" value="ECO:0007669"/>
    <property type="project" value="UniProtKB-KW"/>
</dbReference>
<dbReference type="PANTHER" id="PTHR48051">
    <property type="match status" value="1"/>
</dbReference>
<dbReference type="Pfam" id="PF25497">
    <property type="entry name" value="COR-B"/>
    <property type="match status" value="1"/>
</dbReference>
<evidence type="ECO:0000256" key="6">
    <source>
        <dbReference type="ARBA" id="ARBA00022741"/>
    </source>
</evidence>
<dbReference type="InterPro" id="IPR050216">
    <property type="entry name" value="LRR_domain-containing"/>
</dbReference>
<dbReference type="SMART" id="SM00369">
    <property type="entry name" value="LRR_TYP"/>
    <property type="match status" value="7"/>
</dbReference>
<keyword evidence="6" id="KW-0547">Nucleotide-binding</keyword>
<dbReference type="RefSeq" id="WP_194293057.1">
    <property type="nucleotide sequence ID" value="NZ_WEGJ01000034.1"/>
</dbReference>
<evidence type="ECO:0000256" key="9">
    <source>
        <dbReference type="ARBA" id="ARBA00023134"/>
    </source>
</evidence>
<dbReference type="Gene3D" id="3.80.10.10">
    <property type="entry name" value="Ribonuclease Inhibitor"/>
    <property type="match status" value="1"/>
</dbReference>
<evidence type="ECO:0000313" key="13">
    <source>
        <dbReference type="EMBL" id="MQY15494.1"/>
    </source>
</evidence>
<proteinExistence type="predicted"/>
<keyword evidence="14" id="KW-1185">Reference proteome</keyword>
<dbReference type="InterPro" id="IPR020859">
    <property type="entry name" value="ROC"/>
</dbReference>
<dbReference type="PROSITE" id="PS51424">
    <property type="entry name" value="ROC"/>
    <property type="match status" value="1"/>
</dbReference>
<keyword evidence="4" id="KW-0808">Transferase</keyword>
<evidence type="ECO:0000256" key="10">
    <source>
        <dbReference type="ARBA" id="ARBA00047899"/>
    </source>
</evidence>
<comment type="catalytic activity">
    <reaction evidence="10">
        <text>L-threonyl-[protein] + ATP = O-phospho-L-threonyl-[protein] + ADP + H(+)</text>
        <dbReference type="Rhea" id="RHEA:46608"/>
        <dbReference type="Rhea" id="RHEA-COMP:11060"/>
        <dbReference type="Rhea" id="RHEA-COMP:11605"/>
        <dbReference type="ChEBI" id="CHEBI:15378"/>
        <dbReference type="ChEBI" id="CHEBI:30013"/>
        <dbReference type="ChEBI" id="CHEBI:30616"/>
        <dbReference type="ChEBI" id="CHEBI:61977"/>
        <dbReference type="ChEBI" id="CHEBI:456216"/>
        <dbReference type="EC" id="2.7.11.1"/>
    </reaction>
</comment>
<evidence type="ECO:0000313" key="14">
    <source>
        <dbReference type="Proteomes" id="UP000466345"/>
    </source>
</evidence>
<reference evidence="13 14" key="1">
    <citation type="submission" date="2019-10" db="EMBL/GenBank/DDBJ databases">
        <title>Streptomyces smaragdinus sp. nov. and Streptomyces fabii sp. nov., isolated from the gut of fungus growing-termite Macrotermes natalensis.</title>
        <authorList>
            <person name="Schwitalla J."/>
            <person name="Benndorf R."/>
            <person name="Martin K."/>
            <person name="De Beer W."/>
            <person name="Kaster A.-K."/>
            <person name="Vollmers J."/>
            <person name="Poulsen M."/>
            <person name="Beemelmanns C."/>
        </authorList>
    </citation>
    <scope>NUCLEOTIDE SEQUENCE [LARGE SCALE GENOMIC DNA]</scope>
    <source>
        <strain evidence="13 14">RB5</strain>
    </source>
</reference>
<evidence type="ECO:0000256" key="11">
    <source>
        <dbReference type="ARBA" id="ARBA00048679"/>
    </source>
</evidence>
<dbReference type="Pfam" id="PF08477">
    <property type="entry name" value="Roc"/>
    <property type="match status" value="1"/>
</dbReference>
<evidence type="ECO:0000256" key="1">
    <source>
        <dbReference type="ARBA" id="ARBA00012513"/>
    </source>
</evidence>
<dbReference type="GO" id="GO:0004674">
    <property type="term" value="F:protein serine/threonine kinase activity"/>
    <property type="evidence" value="ECO:0007669"/>
    <property type="project" value="UniProtKB-KW"/>
</dbReference>
<dbReference type="EMBL" id="WEGJ01000034">
    <property type="protein sequence ID" value="MQY15494.1"/>
    <property type="molecule type" value="Genomic_DNA"/>
</dbReference>
<evidence type="ECO:0000256" key="5">
    <source>
        <dbReference type="ARBA" id="ARBA00022737"/>
    </source>
</evidence>
<dbReference type="SUPFAM" id="SSF52058">
    <property type="entry name" value="L domain-like"/>
    <property type="match status" value="1"/>
</dbReference>
<feature type="domain" description="Roc" evidence="12">
    <location>
        <begin position="245"/>
        <end position="416"/>
    </location>
</feature>
<dbReference type="AlphaFoldDB" id="A0A7K0CRY6"/>
<dbReference type="Gene3D" id="3.40.50.300">
    <property type="entry name" value="P-loop containing nucleotide triphosphate hydrolases"/>
    <property type="match status" value="1"/>
</dbReference>
<dbReference type="InterPro" id="IPR036388">
    <property type="entry name" value="WH-like_DNA-bd_sf"/>
</dbReference>
<accession>A0A7K0CRY6</accession>
<dbReference type="Gene3D" id="3.30.310.200">
    <property type="match status" value="1"/>
</dbReference>
<dbReference type="InterPro" id="IPR001611">
    <property type="entry name" value="Leu-rich_rpt"/>
</dbReference>
<evidence type="ECO:0000256" key="2">
    <source>
        <dbReference type="ARBA" id="ARBA00022527"/>
    </source>
</evidence>
<dbReference type="Proteomes" id="UP000466345">
    <property type="component" value="Unassembled WGS sequence"/>
</dbReference>
<comment type="caution">
    <text evidence="13">The sequence shown here is derived from an EMBL/GenBank/DDBJ whole genome shotgun (WGS) entry which is preliminary data.</text>
</comment>
<dbReference type="Gene3D" id="3.30.70.1390">
    <property type="entry name" value="ROC domain from the Parkinson's disease-associated leucine-rich repeat kinase 2"/>
    <property type="match status" value="1"/>
</dbReference>
<dbReference type="SMART" id="SM00364">
    <property type="entry name" value="LRR_BAC"/>
    <property type="match status" value="5"/>
</dbReference>
<dbReference type="PANTHER" id="PTHR48051:SF1">
    <property type="entry name" value="RAS SUPPRESSOR PROTEIN 1"/>
    <property type="match status" value="1"/>
</dbReference>
<dbReference type="InterPro" id="IPR027417">
    <property type="entry name" value="P-loop_NTPase"/>
</dbReference>
<dbReference type="PROSITE" id="PS51450">
    <property type="entry name" value="LRR"/>
    <property type="match status" value="3"/>
</dbReference>
<dbReference type="InterPro" id="IPR032675">
    <property type="entry name" value="LRR_dom_sf"/>
</dbReference>
<dbReference type="InterPro" id="IPR032171">
    <property type="entry name" value="COR-A"/>
</dbReference>
<dbReference type="Pfam" id="PF23598">
    <property type="entry name" value="LRR_14"/>
    <property type="match status" value="1"/>
</dbReference>
<keyword evidence="2" id="KW-0723">Serine/threonine-protein kinase</keyword>
<protein>
    <recommendedName>
        <fullName evidence="1">non-specific serine/threonine protein kinase</fullName>
        <ecNumber evidence="1">2.7.11.1</ecNumber>
    </recommendedName>
</protein>
<dbReference type="EC" id="2.7.11.1" evidence="1"/>
<evidence type="ECO:0000259" key="12">
    <source>
        <dbReference type="PROSITE" id="PS51424"/>
    </source>
</evidence>
<name>A0A7K0CRY6_9ACTN</name>
<dbReference type="InterPro" id="IPR003591">
    <property type="entry name" value="Leu-rich_rpt_typical-subtyp"/>
</dbReference>
<evidence type="ECO:0000256" key="7">
    <source>
        <dbReference type="ARBA" id="ARBA00022777"/>
    </source>
</evidence>
<dbReference type="Pfam" id="PF16095">
    <property type="entry name" value="COR-A"/>
    <property type="match status" value="1"/>
</dbReference>
<dbReference type="InterPro" id="IPR055414">
    <property type="entry name" value="LRR_R13L4/SHOC2-like"/>
</dbReference>
<evidence type="ECO:0000256" key="4">
    <source>
        <dbReference type="ARBA" id="ARBA00022679"/>
    </source>
</evidence>
<dbReference type="Gene3D" id="1.10.10.10">
    <property type="entry name" value="Winged helix-like DNA-binding domain superfamily/Winged helix DNA-binding domain"/>
    <property type="match status" value="1"/>
</dbReference>
<keyword evidence="7" id="KW-0418">Kinase</keyword>
<evidence type="ECO:0000256" key="3">
    <source>
        <dbReference type="ARBA" id="ARBA00022614"/>
    </source>
</evidence>
<gene>
    <name evidence="13" type="ORF">SRB5_56760</name>
</gene>
<keyword evidence="3" id="KW-0433">Leucine-rich repeat</keyword>
<dbReference type="Pfam" id="PF13855">
    <property type="entry name" value="LRR_8"/>
    <property type="match status" value="1"/>
</dbReference>
<sequence>MDGGRAGEISRRMAEARRSHRLDLSDLGLTEVPEEVGELASVSTTRTGLTGIVLARNRLTELPDWIARFTGLKTLDLTWNELPDLPIWLERLRRLTQLKLAHNRIRDLPPQLRGPDSLEVLALHHNELEHLPGWLGELSGLRQLTLNDNRLTRLPENIGDLRRLRLLDLGGNQLAELPASFGRLTSLSYLDLAGNQLHELPPSFGALTALGTLHLTGNPLSLLPPEVVAAGTSALVTFLRERTGAPAEQWSSKIVVVGEGRSGKTSLLKAVRGEPFDAHEDSTHGLRVDGVDLRHPDRPDITMRLTAWDFGGQEIYHATHQFFLTDRALFVLVWDAQIGWEASKLYYWLDMIKARAPRSPVVLVATHIGPRPADLPLADLRAQYPGMIVESLSADCATGEGIEYVRQSLTLHCSRLPLMGVAWPSSWLRASEAVRAVPRTHVHPDELIAVMSENGVSDPGHQLSLMSALHSLGDILAYPGDAELGDMVVLRPQWVTDYISRVLDSHAVRTAGALFTKAHQTQLWSELTPDLRRHFVAMMERFDLSYRTAEGTTSLVVELLPWDPPAYRALWEAADGTGRELRLRYRLHTVPPGIPTWFIAREHRFTSGLHWRSGALLRHPDGAHVALITVDRQARSVELSVRGPYPQEFFAVLKDGFEQTLSRYPGLEIQRLVPCPTTLPDGRECPHEFPHERLKARLTRDSPLLKVECPEDFAIHDVPLLLQGIETAPATQSEELAEQTHSSVRALQRLLEAQTGEEGARHSELLEQLRHVRTQQASVAAEQQRTALAAWRARRSALEVVCPNVVSITREDRRRRLGVGRESFLSLRLYCEQPGAWHPAPEHEPYTVRHTAELTRAVMPYARTVLQVLKYALPVAGAGLGMISEDLDKLLKKDIDLMKALVDSVPPQGDTPELQERGAGRIQWEAEFRVMRSLLVQLDPYQRWGGLNKVLTPEGYVLWLCREHARPFRSARSEPLPQSR</sequence>
<comment type="catalytic activity">
    <reaction evidence="11">
        <text>L-seryl-[protein] + ATP = O-phospho-L-seryl-[protein] + ADP + H(+)</text>
        <dbReference type="Rhea" id="RHEA:17989"/>
        <dbReference type="Rhea" id="RHEA-COMP:9863"/>
        <dbReference type="Rhea" id="RHEA-COMP:11604"/>
        <dbReference type="ChEBI" id="CHEBI:15378"/>
        <dbReference type="ChEBI" id="CHEBI:29999"/>
        <dbReference type="ChEBI" id="CHEBI:30616"/>
        <dbReference type="ChEBI" id="CHEBI:83421"/>
        <dbReference type="ChEBI" id="CHEBI:456216"/>
        <dbReference type="EC" id="2.7.11.1"/>
    </reaction>
</comment>
<dbReference type="GO" id="GO:0005737">
    <property type="term" value="C:cytoplasm"/>
    <property type="evidence" value="ECO:0007669"/>
    <property type="project" value="TreeGrafter"/>
</dbReference>
<keyword evidence="9" id="KW-0342">GTP-binding</keyword>
<dbReference type="InterPro" id="IPR057263">
    <property type="entry name" value="COR-B"/>
</dbReference>
<dbReference type="SUPFAM" id="SSF52540">
    <property type="entry name" value="P-loop containing nucleoside triphosphate hydrolases"/>
    <property type="match status" value="1"/>
</dbReference>
<keyword evidence="5" id="KW-0677">Repeat</keyword>
<keyword evidence="8" id="KW-0067">ATP-binding</keyword>
<evidence type="ECO:0000256" key="8">
    <source>
        <dbReference type="ARBA" id="ARBA00022840"/>
    </source>
</evidence>